<reference evidence="1 2" key="1">
    <citation type="submission" date="2020-08" db="EMBL/GenBank/DDBJ databases">
        <title>Genomic Encyclopedia of Type Strains, Phase IV (KMG-IV): sequencing the most valuable type-strain genomes for metagenomic binning, comparative biology and taxonomic classification.</title>
        <authorList>
            <person name="Goeker M."/>
        </authorList>
    </citation>
    <scope>NUCLEOTIDE SEQUENCE [LARGE SCALE GENOMIC DNA]</scope>
    <source>
        <strain evidence="1 2">DSM 106739</strain>
    </source>
</reference>
<dbReference type="Gene3D" id="3.50.50.60">
    <property type="entry name" value="FAD/NAD(P)-binding domain"/>
    <property type="match status" value="1"/>
</dbReference>
<name>A0A840BMG9_9RHOO</name>
<sequence>MKVDRRRWLGAIGALPLAACMSSRESGFPATGWIGADPTIGHRLRTAPPDSQEAAERLATDVLIVGGGIGGLSAGWWLERAGLGDFLVAEIQPTAGGNARGGGNEISRFPLGAHYLPLPTRESFTLRRLLADLGALKGDPDGLRPRYEERLLCAAPQERLLRHGHWQEGVIPDAGLSKSEREEFSHFFALVGGYRNRSGTRKAFALPMACSRLDDEMRHLDTKTFGDWLRENGLTCAPLRWYVDYACRDDFGTPADAVSAWAGLHYFASRDGMAEGAANDVVLTAPEGNAWITEGLAQRLGPRVRCGWMVRRLTRTRSGFEASIDDVGSGRSIVCAAKAVIWAAPLFIAARVIEQLPDLARAHATQIDYAPWVMAQLTLESAPPERPGAERAWDNVVYGARSLGYVVATHQRLSAAQAPTVWTWYHALTGAPSPILRQQLLASTPEYWARFAIEELAPAYPELLPHVQRIDCIRHGHAMARPRPGFLTAPARHWFAQGVAGLQFAHADVSGFSVCEEAHARGVAAAERIAARLRGRMPDPSVIYSV</sequence>
<organism evidence="1 2">
    <name type="scientific">Niveibacterium umoris</name>
    <dbReference type="NCBI Taxonomy" id="1193620"/>
    <lineage>
        <taxon>Bacteria</taxon>
        <taxon>Pseudomonadati</taxon>
        <taxon>Pseudomonadota</taxon>
        <taxon>Betaproteobacteria</taxon>
        <taxon>Rhodocyclales</taxon>
        <taxon>Rhodocyclaceae</taxon>
        <taxon>Niveibacterium</taxon>
    </lineage>
</organism>
<dbReference type="RefSeq" id="WP_183636474.1">
    <property type="nucleotide sequence ID" value="NZ_BAABLE010000009.1"/>
</dbReference>
<comment type="caution">
    <text evidence="1">The sequence shown here is derived from an EMBL/GenBank/DDBJ whole genome shotgun (WGS) entry which is preliminary data.</text>
</comment>
<dbReference type="PANTHER" id="PTHR42923">
    <property type="entry name" value="PROTOPORPHYRINOGEN OXIDASE"/>
    <property type="match status" value="1"/>
</dbReference>
<dbReference type="InterPro" id="IPR036188">
    <property type="entry name" value="FAD/NAD-bd_sf"/>
</dbReference>
<dbReference type="Proteomes" id="UP000561045">
    <property type="component" value="Unassembled WGS sequence"/>
</dbReference>
<gene>
    <name evidence="1" type="ORF">GGR36_003771</name>
</gene>
<dbReference type="Pfam" id="PF13450">
    <property type="entry name" value="NAD_binding_8"/>
    <property type="match status" value="1"/>
</dbReference>
<dbReference type="GO" id="GO:0016491">
    <property type="term" value="F:oxidoreductase activity"/>
    <property type="evidence" value="ECO:0007669"/>
    <property type="project" value="TreeGrafter"/>
</dbReference>
<evidence type="ECO:0000313" key="2">
    <source>
        <dbReference type="Proteomes" id="UP000561045"/>
    </source>
</evidence>
<protein>
    <submittedName>
        <fullName evidence="1">Putative NAD/FAD-binding protein</fullName>
    </submittedName>
</protein>
<dbReference type="PANTHER" id="PTHR42923:SF39">
    <property type="entry name" value="AMINO OXIDASE"/>
    <property type="match status" value="1"/>
</dbReference>
<dbReference type="InterPro" id="IPR050464">
    <property type="entry name" value="Zeta_carotene_desat/Oxidored"/>
</dbReference>
<proteinExistence type="predicted"/>
<dbReference type="EMBL" id="JACIET010000002">
    <property type="protein sequence ID" value="MBB4014425.1"/>
    <property type="molecule type" value="Genomic_DNA"/>
</dbReference>
<dbReference type="SUPFAM" id="SSF51905">
    <property type="entry name" value="FAD/NAD(P)-binding domain"/>
    <property type="match status" value="1"/>
</dbReference>
<accession>A0A840BMG9</accession>
<keyword evidence="2" id="KW-1185">Reference proteome</keyword>
<dbReference type="AlphaFoldDB" id="A0A840BMG9"/>
<evidence type="ECO:0000313" key="1">
    <source>
        <dbReference type="EMBL" id="MBB4014425.1"/>
    </source>
</evidence>